<comment type="similarity">
    <text evidence="4">Belongs to the triosephosphate isomerase family.</text>
</comment>
<evidence type="ECO:0000256" key="14">
    <source>
        <dbReference type="ARBA" id="ARBA00023211"/>
    </source>
</evidence>
<sequence length="214" mass="23866">MVIGINTTFSSQKRRDSVRATWVPQGDKQKKLEEEKGIIIPFVIGHSATAGSILDRDIEVEDRKHGDFLRLTKINHARLPPGGAFTGEISAEMLLNLSIPWVIISHSERRLLLVCWRQVAYALDRGLKVIACVGETLEQRESRSTMAVVAAQTKAIAGGCKRYSALPQSCCHPNSKLYRPAWVKKSNDIFGCTRIPAPHHQRNSQSPTPPMFKL</sequence>
<evidence type="ECO:0000256" key="11">
    <source>
        <dbReference type="ARBA" id="ARBA00022989"/>
    </source>
</evidence>
<keyword evidence="12" id="KW-0333">Golgi apparatus</keyword>
<dbReference type="InterPro" id="IPR013785">
    <property type="entry name" value="Aldolase_TIM"/>
</dbReference>
<keyword evidence="15" id="KW-0413">Isomerase</keyword>
<evidence type="ECO:0000256" key="2">
    <source>
        <dbReference type="ARBA" id="ARBA00004323"/>
    </source>
</evidence>
<evidence type="ECO:0000256" key="7">
    <source>
        <dbReference type="ARBA" id="ARBA00022676"/>
    </source>
</evidence>
<evidence type="ECO:0000256" key="8">
    <source>
        <dbReference type="ARBA" id="ARBA00022679"/>
    </source>
</evidence>
<dbReference type="GO" id="GO:0000139">
    <property type="term" value="C:Golgi membrane"/>
    <property type="evidence" value="ECO:0007669"/>
    <property type="project" value="UniProtKB-SubCell"/>
</dbReference>
<comment type="similarity">
    <text evidence="5">Belongs to the glycosyltransferase 31 family.</text>
</comment>
<evidence type="ECO:0000256" key="13">
    <source>
        <dbReference type="ARBA" id="ARBA00023136"/>
    </source>
</evidence>
<keyword evidence="7" id="KW-0328">Glycosyltransferase</keyword>
<keyword evidence="9" id="KW-0812">Transmembrane</keyword>
<comment type="pathway">
    <text evidence="3">Protein modification; protein glycosylation.</text>
</comment>
<comment type="caution">
    <text evidence="17">The sequence shown here is derived from an EMBL/GenBank/DDBJ whole genome shotgun (WGS) entry which is preliminary data.</text>
</comment>
<protein>
    <recommendedName>
        <fullName evidence="19">Hexosyltransferase</fullName>
    </recommendedName>
</protein>
<evidence type="ECO:0000256" key="1">
    <source>
        <dbReference type="ARBA" id="ARBA00001936"/>
    </source>
</evidence>
<name>A0ABC8TCI8_9AQUA</name>
<dbReference type="InterPro" id="IPR002659">
    <property type="entry name" value="Glyco_trans_31"/>
</dbReference>
<evidence type="ECO:0000313" key="17">
    <source>
        <dbReference type="EMBL" id="CAK9165837.1"/>
    </source>
</evidence>
<gene>
    <name evidence="17" type="ORF">ILEXP_LOCUS35006</name>
</gene>
<dbReference type="GO" id="GO:0016853">
    <property type="term" value="F:isomerase activity"/>
    <property type="evidence" value="ECO:0007669"/>
    <property type="project" value="UniProtKB-KW"/>
</dbReference>
<evidence type="ECO:0000256" key="10">
    <source>
        <dbReference type="ARBA" id="ARBA00022968"/>
    </source>
</evidence>
<proteinExistence type="inferred from homology"/>
<evidence type="ECO:0000256" key="6">
    <source>
        <dbReference type="ARBA" id="ARBA00011738"/>
    </source>
</evidence>
<keyword evidence="14" id="KW-0464">Manganese</keyword>
<dbReference type="PROSITE" id="PS51440">
    <property type="entry name" value="TIM_2"/>
    <property type="match status" value="1"/>
</dbReference>
<evidence type="ECO:0000256" key="12">
    <source>
        <dbReference type="ARBA" id="ARBA00023034"/>
    </source>
</evidence>
<evidence type="ECO:0000313" key="18">
    <source>
        <dbReference type="Proteomes" id="UP001642360"/>
    </source>
</evidence>
<dbReference type="Pfam" id="PF01762">
    <property type="entry name" value="Galactosyl_T"/>
    <property type="match status" value="1"/>
</dbReference>
<dbReference type="Pfam" id="PF00121">
    <property type="entry name" value="TIM"/>
    <property type="match status" value="1"/>
</dbReference>
<dbReference type="Proteomes" id="UP001642360">
    <property type="component" value="Unassembled WGS sequence"/>
</dbReference>
<comment type="pathway">
    <text evidence="16">Carbohydrate biosynthesis.</text>
</comment>
<evidence type="ECO:0000256" key="16">
    <source>
        <dbReference type="ARBA" id="ARBA00024331"/>
    </source>
</evidence>
<dbReference type="PANTHER" id="PTHR21139">
    <property type="entry name" value="TRIOSEPHOSPHATE ISOMERASE"/>
    <property type="match status" value="1"/>
</dbReference>
<dbReference type="EMBL" id="CAUOFW020004460">
    <property type="protein sequence ID" value="CAK9165837.1"/>
    <property type="molecule type" value="Genomic_DNA"/>
</dbReference>
<keyword evidence="18" id="KW-1185">Reference proteome</keyword>
<comment type="subunit">
    <text evidence="6">Homodimer.</text>
</comment>
<evidence type="ECO:0000256" key="5">
    <source>
        <dbReference type="ARBA" id="ARBA00008661"/>
    </source>
</evidence>
<dbReference type="InterPro" id="IPR035990">
    <property type="entry name" value="TIM_sf"/>
</dbReference>
<dbReference type="GO" id="GO:0016757">
    <property type="term" value="F:glycosyltransferase activity"/>
    <property type="evidence" value="ECO:0007669"/>
    <property type="project" value="UniProtKB-KW"/>
</dbReference>
<dbReference type="AlphaFoldDB" id="A0ABC8TCI8"/>
<dbReference type="InterPro" id="IPR000652">
    <property type="entry name" value="Triosephosphate_isomerase"/>
</dbReference>
<evidence type="ECO:0000256" key="4">
    <source>
        <dbReference type="ARBA" id="ARBA00007422"/>
    </source>
</evidence>
<keyword evidence="8" id="KW-0808">Transferase</keyword>
<evidence type="ECO:0008006" key="19">
    <source>
        <dbReference type="Google" id="ProtNLM"/>
    </source>
</evidence>
<keyword evidence="13" id="KW-0472">Membrane</keyword>
<evidence type="ECO:0000256" key="3">
    <source>
        <dbReference type="ARBA" id="ARBA00004922"/>
    </source>
</evidence>
<keyword evidence="11" id="KW-1133">Transmembrane helix</keyword>
<dbReference type="SUPFAM" id="SSF51351">
    <property type="entry name" value="Triosephosphate isomerase (TIM)"/>
    <property type="match status" value="1"/>
</dbReference>
<accession>A0ABC8TCI8</accession>
<reference evidence="17 18" key="1">
    <citation type="submission" date="2024-02" db="EMBL/GenBank/DDBJ databases">
        <authorList>
            <person name="Vignale AGUSTIN F."/>
            <person name="Sosa J E."/>
            <person name="Modenutti C."/>
        </authorList>
    </citation>
    <scope>NUCLEOTIDE SEQUENCE [LARGE SCALE GENOMIC DNA]</scope>
</reference>
<evidence type="ECO:0000256" key="15">
    <source>
        <dbReference type="ARBA" id="ARBA00023235"/>
    </source>
</evidence>
<organism evidence="17 18">
    <name type="scientific">Ilex paraguariensis</name>
    <name type="common">yerba mate</name>
    <dbReference type="NCBI Taxonomy" id="185542"/>
    <lineage>
        <taxon>Eukaryota</taxon>
        <taxon>Viridiplantae</taxon>
        <taxon>Streptophyta</taxon>
        <taxon>Embryophyta</taxon>
        <taxon>Tracheophyta</taxon>
        <taxon>Spermatophyta</taxon>
        <taxon>Magnoliopsida</taxon>
        <taxon>eudicotyledons</taxon>
        <taxon>Gunneridae</taxon>
        <taxon>Pentapetalae</taxon>
        <taxon>asterids</taxon>
        <taxon>campanulids</taxon>
        <taxon>Aquifoliales</taxon>
        <taxon>Aquifoliaceae</taxon>
        <taxon>Ilex</taxon>
    </lineage>
</organism>
<keyword evidence="10" id="KW-0735">Signal-anchor</keyword>
<comment type="subcellular location">
    <subcellularLocation>
        <location evidence="2">Golgi apparatus membrane</location>
        <topology evidence="2">Single-pass type II membrane protein</topology>
    </subcellularLocation>
</comment>
<dbReference type="Gene3D" id="3.20.20.70">
    <property type="entry name" value="Aldolase class I"/>
    <property type="match status" value="1"/>
</dbReference>
<comment type="cofactor">
    <cofactor evidence="1">
        <name>Mn(2+)</name>
        <dbReference type="ChEBI" id="CHEBI:29035"/>
    </cofactor>
</comment>
<evidence type="ECO:0000256" key="9">
    <source>
        <dbReference type="ARBA" id="ARBA00022692"/>
    </source>
</evidence>
<dbReference type="PANTHER" id="PTHR21139:SF2">
    <property type="entry name" value="TRIOSEPHOSPHATE ISOMERASE"/>
    <property type="match status" value="1"/>
</dbReference>